<evidence type="ECO:0000313" key="8">
    <source>
        <dbReference type="Proteomes" id="UP000724874"/>
    </source>
</evidence>
<dbReference type="InterPro" id="IPR019810">
    <property type="entry name" value="Citrate_synthase_AS"/>
</dbReference>
<comment type="similarity">
    <text evidence="2 6">Belongs to the citrate synthase family.</text>
</comment>
<dbReference type="InterPro" id="IPR036969">
    <property type="entry name" value="Citrate_synthase_sf"/>
</dbReference>
<sequence length="458" mass="50249">MEPAQELISPISIQVPASPQTLVEAVAARIPARRRLAAKLSTLHAKRVVHQMTVENVMGGMRGMPSIMWEISETHPTGVRYHGKTLDELEAALPKWPGSAQISPESLLWYLYTASIPSRAELMHFTADLMRRCQLPKEIEDFMDSLPTTLLPLTHMQMAYSALSKYSKLAAAVDNGAPKANLWTFALEDALDITSRSILVISRIHNKFYGQGNGRKPRIDMSADLAKNLAICMGRGDDFTFIELTRLAWVLHQDHGANVSAHTMRLVSSALGDPYSAISAGITAGTGALHAMAIENSLNYNKKMVASLGLHPSSAEIETYILNDIKAGAVLPGYGHAVLRVADPRLAWVRRFIKQYPVPPPVDGKTPTTSLDLIQRMHNIVPDLIRTHLPKVKNPAPNVDALSGSTMLAYGVEADFILLFMANGRGMGFLSQSVWDKVLALPIERPQSITMDKLLAKL</sequence>
<reference evidence="7" key="1">
    <citation type="submission" date="2020-11" db="EMBL/GenBank/DDBJ databases">
        <authorList>
            <consortium name="DOE Joint Genome Institute"/>
            <person name="Ahrendt S."/>
            <person name="Riley R."/>
            <person name="Andreopoulos W."/>
            <person name="LaButti K."/>
            <person name="Pangilinan J."/>
            <person name="Ruiz-duenas F.J."/>
            <person name="Barrasa J.M."/>
            <person name="Sanchez-Garcia M."/>
            <person name="Camarero S."/>
            <person name="Miyauchi S."/>
            <person name="Serrano A."/>
            <person name="Linde D."/>
            <person name="Babiker R."/>
            <person name="Drula E."/>
            <person name="Ayuso-Fernandez I."/>
            <person name="Pacheco R."/>
            <person name="Padilla G."/>
            <person name="Ferreira P."/>
            <person name="Barriuso J."/>
            <person name="Kellner H."/>
            <person name="Castanera R."/>
            <person name="Alfaro M."/>
            <person name="Ramirez L."/>
            <person name="Pisabarro A.G."/>
            <person name="Kuo A."/>
            <person name="Tritt A."/>
            <person name="Lipzen A."/>
            <person name="He G."/>
            <person name="Yan M."/>
            <person name="Ng V."/>
            <person name="Cullen D."/>
            <person name="Martin F."/>
            <person name="Rosso M.-N."/>
            <person name="Henrissat B."/>
            <person name="Hibbett D."/>
            <person name="Martinez A.T."/>
            <person name="Grigoriev I.V."/>
        </authorList>
    </citation>
    <scope>NUCLEOTIDE SEQUENCE</scope>
    <source>
        <strain evidence="7">AH 44721</strain>
    </source>
</reference>
<dbReference type="PANTHER" id="PTHR11739:SF15">
    <property type="entry name" value="CITRATE SYNTHASE 3, MITOCHONDRIAL"/>
    <property type="match status" value="1"/>
</dbReference>
<dbReference type="Gene3D" id="1.10.230.10">
    <property type="entry name" value="Cytochrome P450-Terp, domain 2"/>
    <property type="match status" value="1"/>
</dbReference>
<dbReference type="PROSITE" id="PS00480">
    <property type="entry name" value="CITRATE_SYNTHASE"/>
    <property type="match status" value="1"/>
</dbReference>
<dbReference type="Proteomes" id="UP000724874">
    <property type="component" value="Unassembled WGS sequence"/>
</dbReference>
<dbReference type="GO" id="GO:0006099">
    <property type="term" value="P:tricarboxylic acid cycle"/>
    <property type="evidence" value="ECO:0007669"/>
    <property type="project" value="TreeGrafter"/>
</dbReference>
<keyword evidence="4" id="KW-0809">Transit peptide</keyword>
<evidence type="ECO:0000256" key="5">
    <source>
        <dbReference type="ARBA" id="ARBA00023128"/>
    </source>
</evidence>
<dbReference type="PANTHER" id="PTHR11739">
    <property type="entry name" value="CITRATE SYNTHASE"/>
    <property type="match status" value="1"/>
</dbReference>
<dbReference type="InterPro" id="IPR016142">
    <property type="entry name" value="Citrate_synth-like_lrg_a-sub"/>
</dbReference>
<dbReference type="OrthoDB" id="8017587at2759"/>
<dbReference type="PRINTS" id="PR00143">
    <property type="entry name" value="CITRTSNTHASE"/>
</dbReference>
<dbReference type="Pfam" id="PF00285">
    <property type="entry name" value="Citrate_synt"/>
    <property type="match status" value="1"/>
</dbReference>
<evidence type="ECO:0000256" key="2">
    <source>
        <dbReference type="ARBA" id="ARBA00010566"/>
    </source>
</evidence>
<evidence type="ECO:0000256" key="3">
    <source>
        <dbReference type="ARBA" id="ARBA00022679"/>
    </source>
</evidence>
<dbReference type="GO" id="GO:0046912">
    <property type="term" value="F:acyltransferase activity, acyl groups converted into alkyl on transfer"/>
    <property type="evidence" value="ECO:0007669"/>
    <property type="project" value="InterPro"/>
</dbReference>
<evidence type="ECO:0000256" key="1">
    <source>
        <dbReference type="ARBA" id="ARBA00004173"/>
    </source>
</evidence>
<protein>
    <recommendedName>
        <fullName evidence="6">Citrate synthase</fullName>
    </recommendedName>
</protein>
<keyword evidence="3 6" id="KW-0808">Transferase</keyword>
<dbReference type="EMBL" id="JADNYJ010000049">
    <property type="protein sequence ID" value="KAF8900176.1"/>
    <property type="molecule type" value="Genomic_DNA"/>
</dbReference>
<gene>
    <name evidence="7" type="ORF">CPB84DRAFT_1709236</name>
</gene>
<keyword evidence="5" id="KW-0496">Mitochondrion</keyword>
<dbReference type="SUPFAM" id="SSF48256">
    <property type="entry name" value="Citrate synthase"/>
    <property type="match status" value="1"/>
</dbReference>
<dbReference type="InterPro" id="IPR002020">
    <property type="entry name" value="Citrate_synthase"/>
</dbReference>
<proteinExistence type="inferred from homology"/>
<comment type="caution">
    <text evidence="7">The sequence shown here is derived from an EMBL/GenBank/DDBJ whole genome shotgun (WGS) entry which is preliminary data.</text>
</comment>
<keyword evidence="8" id="KW-1185">Reference proteome</keyword>
<dbReference type="AlphaFoldDB" id="A0A9P5TM21"/>
<comment type="subcellular location">
    <subcellularLocation>
        <location evidence="1">Mitochondrion</location>
    </subcellularLocation>
</comment>
<evidence type="ECO:0000256" key="4">
    <source>
        <dbReference type="ARBA" id="ARBA00022946"/>
    </source>
</evidence>
<dbReference type="InterPro" id="IPR016143">
    <property type="entry name" value="Citrate_synth-like_sm_a-sub"/>
</dbReference>
<evidence type="ECO:0000313" key="7">
    <source>
        <dbReference type="EMBL" id="KAF8900176.1"/>
    </source>
</evidence>
<name>A0A9P5TM21_GYMJU</name>
<dbReference type="Gene3D" id="1.10.580.10">
    <property type="entry name" value="Citrate Synthase, domain 1"/>
    <property type="match status" value="1"/>
</dbReference>
<dbReference type="GO" id="GO:0005759">
    <property type="term" value="C:mitochondrial matrix"/>
    <property type="evidence" value="ECO:0007669"/>
    <property type="project" value="TreeGrafter"/>
</dbReference>
<evidence type="ECO:0000256" key="6">
    <source>
        <dbReference type="RuleBase" id="RU000441"/>
    </source>
</evidence>
<organism evidence="7 8">
    <name type="scientific">Gymnopilus junonius</name>
    <name type="common">Spectacular rustgill mushroom</name>
    <name type="synonym">Gymnopilus spectabilis subsp. junonius</name>
    <dbReference type="NCBI Taxonomy" id="109634"/>
    <lineage>
        <taxon>Eukaryota</taxon>
        <taxon>Fungi</taxon>
        <taxon>Dikarya</taxon>
        <taxon>Basidiomycota</taxon>
        <taxon>Agaricomycotina</taxon>
        <taxon>Agaricomycetes</taxon>
        <taxon>Agaricomycetidae</taxon>
        <taxon>Agaricales</taxon>
        <taxon>Agaricineae</taxon>
        <taxon>Hymenogastraceae</taxon>
        <taxon>Gymnopilus</taxon>
    </lineage>
</organism>
<accession>A0A9P5TM21</accession>
<dbReference type="GO" id="GO:0005975">
    <property type="term" value="P:carbohydrate metabolic process"/>
    <property type="evidence" value="ECO:0007669"/>
    <property type="project" value="TreeGrafter"/>
</dbReference>